<reference evidence="1 2" key="1">
    <citation type="journal article" date="2021" name="BMC Genomics">
        <title>Datura genome reveals duplications of psychoactive alkaloid biosynthetic genes and high mutation rate following tissue culture.</title>
        <authorList>
            <person name="Rajewski A."/>
            <person name="Carter-House D."/>
            <person name="Stajich J."/>
            <person name="Litt A."/>
        </authorList>
    </citation>
    <scope>NUCLEOTIDE SEQUENCE [LARGE SCALE GENOMIC DNA]</scope>
    <source>
        <strain evidence="1">AR-01</strain>
    </source>
</reference>
<keyword evidence="2" id="KW-1185">Reference proteome</keyword>
<dbReference type="EMBL" id="JACEIK010000887">
    <property type="protein sequence ID" value="MCD7463438.1"/>
    <property type="molecule type" value="Genomic_DNA"/>
</dbReference>
<feature type="non-terminal residue" evidence="1">
    <location>
        <position position="1"/>
    </location>
</feature>
<organism evidence="1 2">
    <name type="scientific">Datura stramonium</name>
    <name type="common">Jimsonweed</name>
    <name type="synonym">Common thornapple</name>
    <dbReference type="NCBI Taxonomy" id="4076"/>
    <lineage>
        <taxon>Eukaryota</taxon>
        <taxon>Viridiplantae</taxon>
        <taxon>Streptophyta</taxon>
        <taxon>Embryophyta</taxon>
        <taxon>Tracheophyta</taxon>
        <taxon>Spermatophyta</taxon>
        <taxon>Magnoliopsida</taxon>
        <taxon>eudicotyledons</taxon>
        <taxon>Gunneridae</taxon>
        <taxon>Pentapetalae</taxon>
        <taxon>asterids</taxon>
        <taxon>lamiids</taxon>
        <taxon>Solanales</taxon>
        <taxon>Solanaceae</taxon>
        <taxon>Solanoideae</taxon>
        <taxon>Datureae</taxon>
        <taxon>Datura</taxon>
    </lineage>
</organism>
<proteinExistence type="predicted"/>
<gene>
    <name evidence="1" type="ORF">HAX54_050578</name>
</gene>
<dbReference type="Proteomes" id="UP000823775">
    <property type="component" value="Unassembled WGS sequence"/>
</dbReference>
<comment type="caution">
    <text evidence="1">The sequence shown here is derived from an EMBL/GenBank/DDBJ whole genome shotgun (WGS) entry which is preliminary data.</text>
</comment>
<protein>
    <submittedName>
        <fullName evidence="1">Uncharacterized protein</fullName>
    </submittedName>
</protein>
<sequence>VEGMPQPEYLKENLSKLFTCAPSRKYRYKPAARMCNVGLDQCTKKKIYNNSPPALNMRIASCHMRPHVLAQAQ</sequence>
<name>A0ABS8SX82_DATST</name>
<evidence type="ECO:0000313" key="2">
    <source>
        <dbReference type="Proteomes" id="UP000823775"/>
    </source>
</evidence>
<feature type="non-terminal residue" evidence="1">
    <location>
        <position position="73"/>
    </location>
</feature>
<evidence type="ECO:0000313" key="1">
    <source>
        <dbReference type="EMBL" id="MCD7463438.1"/>
    </source>
</evidence>
<accession>A0ABS8SX82</accession>